<feature type="compositionally biased region" description="Polar residues" evidence="1">
    <location>
        <begin position="138"/>
        <end position="152"/>
    </location>
</feature>
<name>A0AA88CMF8_FICCA</name>
<proteinExistence type="predicted"/>
<evidence type="ECO:0000313" key="3">
    <source>
        <dbReference type="Proteomes" id="UP001187192"/>
    </source>
</evidence>
<protein>
    <submittedName>
        <fullName evidence="2">Uncharacterized protein</fullName>
    </submittedName>
</protein>
<organism evidence="2 3">
    <name type="scientific">Ficus carica</name>
    <name type="common">Common fig</name>
    <dbReference type="NCBI Taxonomy" id="3494"/>
    <lineage>
        <taxon>Eukaryota</taxon>
        <taxon>Viridiplantae</taxon>
        <taxon>Streptophyta</taxon>
        <taxon>Embryophyta</taxon>
        <taxon>Tracheophyta</taxon>
        <taxon>Spermatophyta</taxon>
        <taxon>Magnoliopsida</taxon>
        <taxon>eudicotyledons</taxon>
        <taxon>Gunneridae</taxon>
        <taxon>Pentapetalae</taxon>
        <taxon>rosids</taxon>
        <taxon>fabids</taxon>
        <taxon>Rosales</taxon>
        <taxon>Moraceae</taxon>
        <taxon>Ficeae</taxon>
        <taxon>Ficus</taxon>
    </lineage>
</organism>
<dbReference type="Proteomes" id="UP001187192">
    <property type="component" value="Unassembled WGS sequence"/>
</dbReference>
<feature type="region of interest" description="Disordered" evidence="1">
    <location>
        <begin position="116"/>
        <end position="157"/>
    </location>
</feature>
<dbReference type="EMBL" id="BTGU01004444">
    <property type="protein sequence ID" value="GMN27188.1"/>
    <property type="molecule type" value="Genomic_DNA"/>
</dbReference>
<comment type="caution">
    <text evidence="2">The sequence shown here is derived from an EMBL/GenBank/DDBJ whole genome shotgun (WGS) entry which is preliminary data.</text>
</comment>
<feature type="compositionally biased region" description="Low complexity" evidence="1">
    <location>
        <begin position="117"/>
        <end position="131"/>
    </location>
</feature>
<reference evidence="2" key="1">
    <citation type="submission" date="2023-07" db="EMBL/GenBank/DDBJ databases">
        <title>draft genome sequence of fig (Ficus carica).</title>
        <authorList>
            <person name="Takahashi T."/>
            <person name="Nishimura K."/>
        </authorList>
    </citation>
    <scope>NUCLEOTIDE SEQUENCE</scope>
</reference>
<evidence type="ECO:0000313" key="2">
    <source>
        <dbReference type="EMBL" id="GMN27188.1"/>
    </source>
</evidence>
<keyword evidence="3" id="KW-1185">Reference proteome</keyword>
<gene>
    <name evidence="2" type="ORF">TIFTF001_046121</name>
</gene>
<evidence type="ECO:0000256" key="1">
    <source>
        <dbReference type="SAM" id="MobiDB-lite"/>
    </source>
</evidence>
<dbReference type="AlphaFoldDB" id="A0AA88CMF8"/>
<sequence length="169" mass="18504">MNQIAPAPDILEIQELSPPNTNLSPSSNSSTFRWVEVLPIDLLLRTRIDPLFAPDILEIQEQIIHGTLRWVNALPINILLRTRIDLIPAPDILDTQVHIVYGVQIGPAPDILEIQELSPPNTNLSPSSDSSVGGGVSNRPSASNSNRHSSCTRYPGDSKVYRLSLSKLA</sequence>
<accession>A0AA88CMF8</accession>